<evidence type="ECO:0000256" key="1">
    <source>
        <dbReference type="SAM" id="SignalP"/>
    </source>
</evidence>
<reference evidence="4 5" key="1">
    <citation type="submission" date="2013-03" db="EMBL/GenBank/DDBJ databases">
        <title>Draft genome sequence of Gracibacillus halophilus YIM-C55.5, a moderately halophilic and thermophilic organism from the Xiaochaidamu salt lake.</title>
        <authorList>
            <person name="Sugumar T."/>
            <person name="Polireddy D.R."/>
            <person name="Antony A."/>
            <person name="Madhava Y.R."/>
            <person name="Sivakumar N."/>
        </authorList>
    </citation>
    <scope>NUCLEOTIDE SEQUENCE [LARGE SCALE GENOMIC DNA]</scope>
    <source>
        <strain evidence="4 5">YIM-C55.5</strain>
    </source>
</reference>
<dbReference type="RefSeq" id="WP_003473264.1">
    <property type="nucleotide sequence ID" value="NZ_APML01000069.1"/>
</dbReference>
<dbReference type="Proteomes" id="UP000012283">
    <property type="component" value="Unassembled WGS sequence"/>
</dbReference>
<dbReference type="eggNOG" id="COG5513">
    <property type="taxonomic scope" value="Bacteria"/>
</dbReference>
<dbReference type="EMBL" id="APML01000069">
    <property type="protein sequence ID" value="ENH95910.1"/>
    <property type="molecule type" value="Genomic_DNA"/>
</dbReference>
<feature type="domain" description="Deacetylase PdaC" evidence="3">
    <location>
        <begin position="48"/>
        <end position="128"/>
    </location>
</feature>
<evidence type="ECO:0000259" key="2">
    <source>
        <dbReference type="Pfam" id="PF11738"/>
    </source>
</evidence>
<dbReference type="InterPro" id="IPR021729">
    <property type="entry name" value="DUF3298"/>
</dbReference>
<dbReference type="Pfam" id="PF13739">
    <property type="entry name" value="PdaC"/>
    <property type="match status" value="1"/>
</dbReference>
<feature type="signal peptide" evidence="1">
    <location>
        <begin position="1"/>
        <end position="28"/>
    </location>
</feature>
<feature type="domain" description="DUF3298" evidence="2">
    <location>
        <begin position="147"/>
        <end position="219"/>
    </location>
</feature>
<accession>N4WN21</accession>
<evidence type="ECO:0000313" key="5">
    <source>
        <dbReference type="Proteomes" id="UP000012283"/>
    </source>
</evidence>
<sequence length="226" mass="26392">MKRNQMKSGVIIFITVMIASLFSSMVLASEKSQKTATVEPHDFKDIEELKYPQVSDMEENIMEEKINQAFDKYIRDSYKEYKDNIKMADEYDFVPDYQTDYEVKYNQFPYLSILTSNYIFSGGAHGNTTVRSFNFDASNGTWLSLTDILQDEEQLKAVRDYVWEYAIERPDIFYPDLKKEDVKLNANTAFYFTGEGITLVFQRYEIAPYVSGNQEIPIPEDIYEEA</sequence>
<evidence type="ECO:0008006" key="6">
    <source>
        <dbReference type="Google" id="ProtNLM"/>
    </source>
</evidence>
<dbReference type="AlphaFoldDB" id="N4WN21"/>
<dbReference type="Gene3D" id="3.90.640.20">
    <property type="entry name" value="Heat-shock cognate protein, ATPase"/>
    <property type="match status" value="1"/>
</dbReference>
<dbReference type="InterPro" id="IPR025303">
    <property type="entry name" value="PdaC"/>
</dbReference>
<protein>
    <recommendedName>
        <fullName evidence="6">DUF3298 domain-containing protein</fullName>
    </recommendedName>
</protein>
<dbReference type="PATRIC" id="fig|1308866.3.peg.2734"/>
<comment type="caution">
    <text evidence="4">The sequence shown here is derived from an EMBL/GenBank/DDBJ whole genome shotgun (WGS) entry which is preliminary data.</text>
</comment>
<dbReference type="Gene3D" id="3.30.565.40">
    <property type="entry name" value="Fervidobacterium nodosum Rt17-B1 like"/>
    <property type="match status" value="1"/>
</dbReference>
<evidence type="ECO:0000313" key="4">
    <source>
        <dbReference type="EMBL" id="ENH95910.1"/>
    </source>
</evidence>
<keyword evidence="1" id="KW-0732">Signal</keyword>
<dbReference type="STRING" id="1308866.J416_13539"/>
<name>N4WN21_9BACI</name>
<dbReference type="Pfam" id="PF11738">
    <property type="entry name" value="DUF3298"/>
    <property type="match status" value="1"/>
</dbReference>
<gene>
    <name evidence="4" type="ORF">J416_13539</name>
</gene>
<organism evidence="4 5">
    <name type="scientific">Gracilibacillus halophilus YIM-C55.5</name>
    <dbReference type="NCBI Taxonomy" id="1308866"/>
    <lineage>
        <taxon>Bacteria</taxon>
        <taxon>Bacillati</taxon>
        <taxon>Bacillota</taxon>
        <taxon>Bacilli</taxon>
        <taxon>Bacillales</taxon>
        <taxon>Bacillaceae</taxon>
        <taxon>Gracilibacillus</taxon>
    </lineage>
</organism>
<feature type="chain" id="PRO_5004124000" description="DUF3298 domain-containing protein" evidence="1">
    <location>
        <begin position="29"/>
        <end position="226"/>
    </location>
</feature>
<keyword evidence="5" id="KW-1185">Reference proteome</keyword>
<dbReference type="InterPro" id="IPR037126">
    <property type="entry name" value="PdaC/RsiV-like_sf"/>
</dbReference>
<evidence type="ECO:0000259" key="3">
    <source>
        <dbReference type="Pfam" id="PF13739"/>
    </source>
</evidence>
<proteinExistence type="predicted"/>